<protein>
    <submittedName>
        <fullName evidence="2">Uncharacterized protein</fullName>
    </submittedName>
</protein>
<name>A0A3A8HPV9_9BACT</name>
<proteinExistence type="predicted"/>
<feature type="transmembrane region" description="Helical" evidence="1">
    <location>
        <begin position="266"/>
        <end position="286"/>
    </location>
</feature>
<evidence type="ECO:0000313" key="3">
    <source>
        <dbReference type="Proteomes" id="UP000268094"/>
    </source>
</evidence>
<feature type="transmembrane region" description="Helical" evidence="1">
    <location>
        <begin position="153"/>
        <end position="172"/>
    </location>
</feature>
<dbReference type="EMBL" id="RAVZ01000413">
    <property type="protein sequence ID" value="RKG73382.1"/>
    <property type="molecule type" value="Genomic_DNA"/>
</dbReference>
<keyword evidence="1" id="KW-0812">Transmembrane</keyword>
<feature type="transmembrane region" description="Helical" evidence="1">
    <location>
        <begin position="325"/>
        <end position="346"/>
    </location>
</feature>
<dbReference type="AlphaFoldDB" id="A0A3A8HPV9"/>
<sequence>MFLAPFVLAVLVAAQPGSPARDDAPVPPDSAVLRTMPSPPLVEGPPEACAAESDYLAGFDALVRGEDAQAVESLERVQEACPQHPYAPELARLARARLTPGGRLAQETLARPVVSEEGTSRGARASLTIVQTLHGITQGILLCEIAGCDDSRAFVAVSLLGGGAGAAAALLLTQGGLTPGQAAAINSGTVWGFGYGLASISSFDLDGDNALASVMVGAAGFTGLGVLIAEFGNPTAGQVSLTNSGGLWAGVIAGLLMATQDTNETRTFFAIEQVVVGGGLISMALLSRNLDVSRGRMLLIDSGGILGGLTGLSALFLLLGDDANSEVYLVGTATGVVAGLAATAFLTRNFDAPDAPAVTIVPAAMGRHGGMGLAMLGQF</sequence>
<keyword evidence="3" id="KW-1185">Reference proteome</keyword>
<comment type="caution">
    <text evidence="2">The sequence shown here is derived from an EMBL/GenBank/DDBJ whole genome shotgun (WGS) entry which is preliminary data.</text>
</comment>
<organism evidence="2 3">
    <name type="scientific">Corallococcus terminator</name>
    <dbReference type="NCBI Taxonomy" id="2316733"/>
    <lineage>
        <taxon>Bacteria</taxon>
        <taxon>Pseudomonadati</taxon>
        <taxon>Myxococcota</taxon>
        <taxon>Myxococcia</taxon>
        <taxon>Myxococcales</taxon>
        <taxon>Cystobacterineae</taxon>
        <taxon>Myxococcaceae</taxon>
        <taxon>Corallococcus</taxon>
    </lineage>
</organism>
<dbReference type="Proteomes" id="UP000268094">
    <property type="component" value="Unassembled WGS sequence"/>
</dbReference>
<accession>A0A3A8HPV9</accession>
<gene>
    <name evidence="2" type="ORF">D7V88_36500</name>
</gene>
<feature type="transmembrane region" description="Helical" evidence="1">
    <location>
        <begin position="298"/>
        <end position="319"/>
    </location>
</feature>
<dbReference type="OrthoDB" id="5381258at2"/>
<keyword evidence="1" id="KW-1133">Transmembrane helix</keyword>
<feature type="transmembrane region" description="Helical" evidence="1">
    <location>
        <begin position="184"/>
        <end position="203"/>
    </location>
</feature>
<reference evidence="3" key="1">
    <citation type="submission" date="2018-09" db="EMBL/GenBank/DDBJ databases">
        <authorList>
            <person name="Livingstone P.G."/>
            <person name="Whitworth D.E."/>
        </authorList>
    </citation>
    <scope>NUCLEOTIDE SEQUENCE [LARGE SCALE GENOMIC DNA]</scope>
    <source>
        <strain evidence="3">CA054A</strain>
    </source>
</reference>
<evidence type="ECO:0000256" key="1">
    <source>
        <dbReference type="SAM" id="Phobius"/>
    </source>
</evidence>
<feature type="transmembrane region" description="Helical" evidence="1">
    <location>
        <begin position="241"/>
        <end position="260"/>
    </location>
</feature>
<feature type="transmembrane region" description="Helical" evidence="1">
    <location>
        <begin position="209"/>
        <end position="229"/>
    </location>
</feature>
<evidence type="ECO:0000313" key="2">
    <source>
        <dbReference type="EMBL" id="RKG73382.1"/>
    </source>
</evidence>
<keyword evidence="1" id="KW-0472">Membrane</keyword>
<dbReference type="RefSeq" id="WP_120545200.1">
    <property type="nucleotide sequence ID" value="NZ_RAVZ01000413.1"/>
</dbReference>